<dbReference type="Pfam" id="PF12224">
    <property type="entry name" value="Amidoligase_2"/>
    <property type="match status" value="1"/>
</dbReference>
<evidence type="ECO:0000313" key="3">
    <source>
        <dbReference type="Proteomes" id="UP000799766"/>
    </source>
</evidence>
<dbReference type="EMBL" id="MU001675">
    <property type="protein sequence ID" value="KAF2459688.1"/>
    <property type="molecule type" value="Genomic_DNA"/>
</dbReference>
<reference evidence="2" key="1">
    <citation type="journal article" date="2020" name="Stud. Mycol.">
        <title>101 Dothideomycetes genomes: a test case for predicting lifestyles and emergence of pathogens.</title>
        <authorList>
            <person name="Haridas S."/>
            <person name="Albert R."/>
            <person name="Binder M."/>
            <person name="Bloem J."/>
            <person name="Labutti K."/>
            <person name="Salamov A."/>
            <person name="Andreopoulos B."/>
            <person name="Baker S."/>
            <person name="Barry K."/>
            <person name="Bills G."/>
            <person name="Bluhm B."/>
            <person name="Cannon C."/>
            <person name="Castanera R."/>
            <person name="Culley D."/>
            <person name="Daum C."/>
            <person name="Ezra D."/>
            <person name="Gonzalez J."/>
            <person name="Henrissat B."/>
            <person name="Kuo A."/>
            <person name="Liang C."/>
            <person name="Lipzen A."/>
            <person name="Lutzoni F."/>
            <person name="Magnuson J."/>
            <person name="Mondo S."/>
            <person name="Nolan M."/>
            <person name="Ohm R."/>
            <person name="Pangilinan J."/>
            <person name="Park H.-J."/>
            <person name="Ramirez L."/>
            <person name="Alfaro M."/>
            <person name="Sun H."/>
            <person name="Tritt A."/>
            <person name="Yoshinaga Y."/>
            <person name="Zwiers L.-H."/>
            <person name="Turgeon B."/>
            <person name="Goodwin S."/>
            <person name="Spatafora J."/>
            <person name="Crous P."/>
            <person name="Grigoriev I."/>
        </authorList>
    </citation>
    <scope>NUCLEOTIDE SEQUENCE</scope>
    <source>
        <strain evidence="2">ATCC 16933</strain>
    </source>
</reference>
<accession>A0A6A6P792</accession>
<proteinExistence type="predicted"/>
<dbReference type="InterPro" id="IPR022025">
    <property type="entry name" value="Amidoligase_2"/>
</dbReference>
<evidence type="ECO:0000256" key="1">
    <source>
        <dbReference type="SAM" id="MobiDB-lite"/>
    </source>
</evidence>
<name>A0A6A6P792_9PEZI</name>
<sequence length="207" mass="23659">MARAGESIRAIARPSEESHGTWTFTTDHTIEISPAMMDSYNPEQHFRAVGIELRSPVMDLARDEWTTRIRTIVNKLKEAIDGDCSPNQPTRLVLSQKCAMHVHLSDGPEVRASFEACKKVLMLQLGFERQLDEALTVSRMWGNKWCRPLSNCWYDYEIVAGFPPEFQALSLTAEDKMPDWDPLDAVRFLWGFGPDEIDNLWISQSNI</sequence>
<dbReference type="AlphaFoldDB" id="A0A6A6P792"/>
<dbReference type="PANTHER" id="PTHR36847:SF1">
    <property type="entry name" value="AMIDOLIGASE ENZYME"/>
    <property type="match status" value="1"/>
</dbReference>
<dbReference type="Proteomes" id="UP000799766">
    <property type="component" value="Unassembled WGS sequence"/>
</dbReference>
<dbReference type="PANTHER" id="PTHR36847">
    <property type="entry name" value="AMIDOLIGASE ENZYME"/>
    <property type="match status" value="1"/>
</dbReference>
<gene>
    <name evidence="2" type="ORF">BDY21DRAFT_420167</name>
</gene>
<protein>
    <recommendedName>
        <fullName evidence="4">Amidoligase enzyme-domain-containing protein</fullName>
    </recommendedName>
</protein>
<feature type="region of interest" description="Disordered" evidence="1">
    <location>
        <begin position="1"/>
        <end position="20"/>
    </location>
</feature>
<organism evidence="2 3">
    <name type="scientific">Lineolata rhizophorae</name>
    <dbReference type="NCBI Taxonomy" id="578093"/>
    <lineage>
        <taxon>Eukaryota</taxon>
        <taxon>Fungi</taxon>
        <taxon>Dikarya</taxon>
        <taxon>Ascomycota</taxon>
        <taxon>Pezizomycotina</taxon>
        <taxon>Dothideomycetes</taxon>
        <taxon>Dothideomycetes incertae sedis</taxon>
        <taxon>Lineolatales</taxon>
        <taxon>Lineolataceae</taxon>
        <taxon>Lineolata</taxon>
    </lineage>
</organism>
<evidence type="ECO:0008006" key="4">
    <source>
        <dbReference type="Google" id="ProtNLM"/>
    </source>
</evidence>
<evidence type="ECO:0000313" key="2">
    <source>
        <dbReference type="EMBL" id="KAF2459688.1"/>
    </source>
</evidence>
<keyword evidence="3" id="KW-1185">Reference proteome</keyword>
<feature type="non-terminal residue" evidence="2">
    <location>
        <position position="207"/>
    </location>
</feature>